<gene>
    <name evidence="1" type="ORF">CVLEPA_LOCUS28653</name>
</gene>
<sequence length="150" mass="17013">MLENFNRTKIVKQILNKIKRYLSSVEMNWDAVCFHVAHVAGRPLVDYAFIGTPVSVLGQHRLSPNFERLTGPEIATIANSNGSNFRLRNELYQLVEHNKGVFYYESRTRSLAYAQCLNVFFIVCANGSAYIQCKNAMDCGLIYLITAGRI</sequence>
<reference evidence="1 2" key="1">
    <citation type="submission" date="2024-02" db="EMBL/GenBank/DDBJ databases">
        <authorList>
            <person name="Daric V."/>
            <person name="Darras S."/>
        </authorList>
    </citation>
    <scope>NUCLEOTIDE SEQUENCE [LARGE SCALE GENOMIC DNA]</scope>
</reference>
<comment type="caution">
    <text evidence="1">The sequence shown here is derived from an EMBL/GenBank/DDBJ whole genome shotgun (WGS) entry which is preliminary data.</text>
</comment>
<proteinExistence type="predicted"/>
<dbReference type="EMBL" id="CAWYQH010000152">
    <property type="protein sequence ID" value="CAK8695368.1"/>
    <property type="molecule type" value="Genomic_DNA"/>
</dbReference>
<accession>A0ABP0GVK6</accession>
<dbReference type="Proteomes" id="UP001642483">
    <property type="component" value="Unassembled WGS sequence"/>
</dbReference>
<protein>
    <submittedName>
        <fullName evidence="1">Uncharacterized protein</fullName>
    </submittedName>
</protein>
<evidence type="ECO:0000313" key="2">
    <source>
        <dbReference type="Proteomes" id="UP001642483"/>
    </source>
</evidence>
<evidence type="ECO:0000313" key="1">
    <source>
        <dbReference type="EMBL" id="CAK8695368.1"/>
    </source>
</evidence>
<name>A0ABP0GVK6_CLALP</name>
<keyword evidence="2" id="KW-1185">Reference proteome</keyword>
<organism evidence="1 2">
    <name type="scientific">Clavelina lepadiformis</name>
    <name type="common">Light-bulb sea squirt</name>
    <name type="synonym">Ascidia lepadiformis</name>
    <dbReference type="NCBI Taxonomy" id="159417"/>
    <lineage>
        <taxon>Eukaryota</taxon>
        <taxon>Metazoa</taxon>
        <taxon>Chordata</taxon>
        <taxon>Tunicata</taxon>
        <taxon>Ascidiacea</taxon>
        <taxon>Aplousobranchia</taxon>
        <taxon>Clavelinidae</taxon>
        <taxon>Clavelina</taxon>
    </lineage>
</organism>